<evidence type="ECO:0000256" key="1">
    <source>
        <dbReference type="ARBA" id="ARBA00004141"/>
    </source>
</evidence>
<dbReference type="InterPro" id="IPR018499">
    <property type="entry name" value="Tetraspanin/Peripherin"/>
</dbReference>
<keyword evidence="7" id="KW-1185">Reference proteome</keyword>
<dbReference type="Gene3D" id="1.10.1450.10">
    <property type="entry name" value="Tetraspanin"/>
    <property type="match status" value="1"/>
</dbReference>
<dbReference type="GeneTree" id="ENSGT00940000166621"/>
<feature type="transmembrane region" description="Helical" evidence="5">
    <location>
        <begin position="50"/>
        <end position="71"/>
    </location>
</feature>
<comment type="subcellular location">
    <subcellularLocation>
        <location evidence="1">Membrane</location>
        <topology evidence="1">Multi-pass membrane protein</topology>
    </subcellularLocation>
</comment>
<reference evidence="6" key="2">
    <citation type="submission" date="2025-08" db="UniProtKB">
        <authorList>
            <consortium name="Ensembl"/>
        </authorList>
    </citation>
    <scope>IDENTIFICATION</scope>
</reference>
<protein>
    <recommendedName>
        <fullName evidence="8">Tetraspanin</fullName>
    </recommendedName>
</protein>
<accession>A0A5F8GK07</accession>
<dbReference type="InterPro" id="IPR008952">
    <property type="entry name" value="Tetraspanin_EC2_sf"/>
</dbReference>
<sequence length="245" mass="26827">MDFSSFRRTFRFLGLLFWGAAVAMAWAGVSALKTHRSYQDFCDNPFLEVLGYLVMSTAPLLLFTGGLAIGISNWNTGPWQGMFLYGVLVLFCMEASSAVLACTSSCQREWETHMLDDLHQYGNQSDSKTKAVDRLQEELQCCGIHNYTDWKVTAHFSAPTSCCQKIFWNGTGALAPSSVTVSGGNCKGVGVGGEEDLYSASGFAKYFEFETFTIAHGGVTIGFISILQKSKLRPMGITLGEHSIL</sequence>
<name>A0A5F8GK07_MONDO</name>
<dbReference type="PANTHER" id="PTHR19282">
    <property type="entry name" value="TETRASPANIN"/>
    <property type="match status" value="1"/>
</dbReference>
<organism evidence="6 7">
    <name type="scientific">Monodelphis domestica</name>
    <name type="common">Gray short-tailed opossum</name>
    <dbReference type="NCBI Taxonomy" id="13616"/>
    <lineage>
        <taxon>Eukaryota</taxon>
        <taxon>Metazoa</taxon>
        <taxon>Chordata</taxon>
        <taxon>Craniata</taxon>
        <taxon>Vertebrata</taxon>
        <taxon>Euteleostomi</taxon>
        <taxon>Mammalia</taxon>
        <taxon>Metatheria</taxon>
        <taxon>Didelphimorphia</taxon>
        <taxon>Didelphidae</taxon>
        <taxon>Monodelphis</taxon>
    </lineage>
</organism>
<evidence type="ECO:0008006" key="8">
    <source>
        <dbReference type="Google" id="ProtNLM"/>
    </source>
</evidence>
<dbReference type="InParanoid" id="A0A5F8GK07"/>
<dbReference type="Proteomes" id="UP000002280">
    <property type="component" value="Chromosome 3"/>
</dbReference>
<dbReference type="GO" id="GO:0005886">
    <property type="term" value="C:plasma membrane"/>
    <property type="evidence" value="ECO:0000318"/>
    <property type="project" value="GO_Central"/>
</dbReference>
<reference evidence="6 7" key="1">
    <citation type="journal article" date="2007" name="Nature">
        <title>Genome of the marsupial Monodelphis domestica reveals innovation in non-coding sequences.</title>
        <authorList>
            <person name="Mikkelsen T.S."/>
            <person name="Wakefield M.J."/>
            <person name="Aken B."/>
            <person name="Amemiya C.T."/>
            <person name="Chang J.L."/>
            <person name="Duke S."/>
            <person name="Garber M."/>
            <person name="Gentles A.J."/>
            <person name="Goodstadt L."/>
            <person name="Heger A."/>
            <person name="Jurka J."/>
            <person name="Kamal M."/>
            <person name="Mauceli E."/>
            <person name="Searle S.M."/>
            <person name="Sharpe T."/>
            <person name="Baker M.L."/>
            <person name="Batzer M.A."/>
            <person name="Benos P.V."/>
            <person name="Belov K."/>
            <person name="Clamp M."/>
            <person name="Cook A."/>
            <person name="Cuff J."/>
            <person name="Das R."/>
            <person name="Davidow L."/>
            <person name="Deakin J.E."/>
            <person name="Fazzari M.J."/>
            <person name="Glass J.L."/>
            <person name="Grabherr M."/>
            <person name="Greally J.M."/>
            <person name="Gu W."/>
            <person name="Hore T.A."/>
            <person name="Huttley G.A."/>
            <person name="Kleber M."/>
            <person name="Jirtle R.L."/>
            <person name="Koina E."/>
            <person name="Lee J.T."/>
            <person name="Mahony S."/>
            <person name="Marra M.A."/>
            <person name="Miller R.D."/>
            <person name="Nicholls R.D."/>
            <person name="Oda M."/>
            <person name="Papenfuss A.T."/>
            <person name="Parra Z.E."/>
            <person name="Pollock D.D."/>
            <person name="Ray D.A."/>
            <person name="Schein J.E."/>
            <person name="Speed T.P."/>
            <person name="Thompson K."/>
            <person name="VandeBerg J.L."/>
            <person name="Wade C.M."/>
            <person name="Walker J.A."/>
            <person name="Waters P.D."/>
            <person name="Webber C."/>
            <person name="Weidman J.R."/>
            <person name="Xie X."/>
            <person name="Zody M.C."/>
            <person name="Baldwin J."/>
            <person name="Abdouelleil A."/>
            <person name="Abdulkadir J."/>
            <person name="Abebe A."/>
            <person name="Abera B."/>
            <person name="Abreu J."/>
            <person name="Acer S.C."/>
            <person name="Aftuck L."/>
            <person name="Alexander A."/>
            <person name="An P."/>
            <person name="Anderson E."/>
            <person name="Anderson S."/>
            <person name="Arachi H."/>
            <person name="Azer M."/>
            <person name="Bachantsang P."/>
            <person name="Barry A."/>
            <person name="Bayul T."/>
            <person name="Berlin A."/>
            <person name="Bessette D."/>
            <person name="Bloom T."/>
            <person name="Bloom T."/>
            <person name="Boguslavskiy L."/>
            <person name="Bonnet C."/>
            <person name="Boukhgalter B."/>
            <person name="Bourzgui I."/>
            <person name="Brown A."/>
            <person name="Cahill P."/>
            <person name="Channer S."/>
            <person name="Cheshatsang Y."/>
            <person name="Chuda L."/>
            <person name="Citroen M."/>
            <person name="Collymore A."/>
            <person name="Cooke P."/>
            <person name="Costello M."/>
            <person name="D'Aco K."/>
            <person name="Daza R."/>
            <person name="De Haan G."/>
            <person name="DeGray S."/>
            <person name="DeMaso C."/>
            <person name="Dhargay N."/>
            <person name="Dooley K."/>
            <person name="Dooley E."/>
            <person name="Doricent M."/>
            <person name="Dorje P."/>
            <person name="Dorjee K."/>
            <person name="Dupes A."/>
            <person name="Elong R."/>
            <person name="Falk J."/>
            <person name="Farina A."/>
            <person name="Faro S."/>
            <person name="Ferguson D."/>
            <person name="Fisher S."/>
            <person name="Foley C.D."/>
            <person name="Franke A."/>
            <person name="Friedrich D."/>
            <person name="Gadbois L."/>
            <person name="Gearin G."/>
            <person name="Gearin C.R."/>
            <person name="Giannoukos G."/>
            <person name="Goode T."/>
            <person name="Graham J."/>
            <person name="Grandbois E."/>
            <person name="Grewal S."/>
            <person name="Gyaltsen K."/>
            <person name="Hafez N."/>
            <person name="Hagos B."/>
            <person name="Hall J."/>
            <person name="Henson C."/>
            <person name="Hollinger A."/>
            <person name="Honan T."/>
            <person name="Huard M.D."/>
            <person name="Hughes L."/>
            <person name="Hurhula B."/>
            <person name="Husby M.E."/>
            <person name="Kamat A."/>
            <person name="Kanga B."/>
            <person name="Kashin S."/>
            <person name="Khazanovich D."/>
            <person name="Kisner P."/>
            <person name="Lance K."/>
            <person name="Lara M."/>
            <person name="Lee W."/>
            <person name="Lennon N."/>
            <person name="Letendre F."/>
            <person name="LeVine R."/>
            <person name="Lipovsky A."/>
            <person name="Liu X."/>
            <person name="Liu J."/>
            <person name="Liu S."/>
            <person name="Lokyitsang T."/>
            <person name="Lokyitsang Y."/>
            <person name="Lubonja R."/>
            <person name="Lui A."/>
            <person name="MacDonald P."/>
            <person name="Magnisalis V."/>
            <person name="Maru K."/>
            <person name="Matthews C."/>
            <person name="McCusker W."/>
            <person name="McDonough S."/>
            <person name="Mehta T."/>
            <person name="Meldrim J."/>
            <person name="Meneus L."/>
            <person name="Mihai O."/>
            <person name="Mihalev A."/>
            <person name="Mihova T."/>
            <person name="Mittelman R."/>
            <person name="Mlenga V."/>
            <person name="Montmayeur A."/>
            <person name="Mulrain L."/>
            <person name="Navidi A."/>
            <person name="Naylor J."/>
            <person name="Negash T."/>
            <person name="Nguyen T."/>
            <person name="Nguyen N."/>
            <person name="Nicol R."/>
            <person name="Norbu C."/>
            <person name="Norbu N."/>
            <person name="Novod N."/>
            <person name="O'Neill B."/>
            <person name="Osman S."/>
            <person name="Markiewicz E."/>
            <person name="Oyono O.L."/>
            <person name="Patti C."/>
            <person name="Phunkhang P."/>
            <person name="Pierre F."/>
            <person name="Priest M."/>
            <person name="Raghuraman S."/>
            <person name="Rege F."/>
            <person name="Reyes R."/>
            <person name="Rise C."/>
            <person name="Rogov P."/>
            <person name="Ross K."/>
            <person name="Ryan E."/>
            <person name="Settipalli S."/>
            <person name="Shea T."/>
            <person name="Sherpa N."/>
            <person name="Shi L."/>
            <person name="Shih D."/>
            <person name="Sparrow T."/>
            <person name="Spaulding J."/>
            <person name="Stalker J."/>
            <person name="Stange-Thomann N."/>
            <person name="Stavropoulos S."/>
            <person name="Stone C."/>
            <person name="Strader C."/>
            <person name="Tesfaye S."/>
            <person name="Thomson T."/>
            <person name="Thoulutsang Y."/>
            <person name="Thoulutsang D."/>
            <person name="Topham K."/>
            <person name="Topping I."/>
            <person name="Tsamla T."/>
            <person name="Vassiliev H."/>
            <person name="Vo A."/>
            <person name="Wangchuk T."/>
            <person name="Wangdi T."/>
            <person name="Weiand M."/>
            <person name="Wilkinson J."/>
            <person name="Wilson A."/>
            <person name="Yadav S."/>
            <person name="Young G."/>
            <person name="Yu Q."/>
            <person name="Zembek L."/>
            <person name="Zhong D."/>
            <person name="Zimmer A."/>
            <person name="Zwirko Z."/>
            <person name="Jaffe D.B."/>
            <person name="Alvarez P."/>
            <person name="Brockman W."/>
            <person name="Butler J."/>
            <person name="Chin C."/>
            <person name="Gnerre S."/>
            <person name="MacCallum I."/>
            <person name="Graves J.A."/>
            <person name="Ponting C.P."/>
            <person name="Breen M."/>
            <person name="Samollow P.B."/>
            <person name="Lander E.S."/>
            <person name="Lindblad-Toh K."/>
        </authorList>
    </citation>
    <scope>NUCLEOTIDE SEQUENCE [LARGE SCALE GENOMIC DNA]</scope>
</reference>
<evidence type="ECO:0000256" key="4">
    <source>
        <dbReference type="ARBA" id="ARBA00023136"/>
    </source>
</evidence>
<keyword evidence="2 5" id="KW-0812">Transmembrane</keyword>
<dbReference type="PANTHER" id="PTHR19282:SF477">
    <property type="entry name" value="TETRASPANIN"/>
    <property type="match status" value="1"/>
</dbReference>
<evidence type="ECO:0000313" key="7">
    <source>
        <dbReference type="Proteomes" id="UP000002280"/>
    </source>
</evidence>
<keyword evidence="3 5" id="KW-1133">Transmembrane helix</keyword>
<dbReference type="Ensembl" id="ENSMODT00000074049.1">
    <property type="protein sequence ID" value="ENSMODP00000047526.1"/>
    <property type="gene ID" value="ENSMODG00000043426.1"/>
</dbReference>
<proteinExistence type="predicted"/>
<evidence type="ECO:0000313" key="6">
    <source>
        <dbReference type="Ensembl" id="ENSMODP00000047526.1"/>
    </source>
</evidence>
<feature type="transmembrane region" description="Helical" evidence="5">
    <location>
        <begin position="83"/>
        <end position="101"/>
    </location>
</feature>
<evidence type="ECO:0000256" key="3">
    <source>
        <dbReference type="ARBA" id="ARBA00022989"/>
    </source>
</evidence>
<reference evidence="6" key="3">
    <citation type="submission" date="2025-09" db="UniProtKB">
        <authorList>
            <consortium name="Ensembl"/>
        </authorList>
    </citation>
    <scope>IDENTIFICATION</scope>
</reference>
<dbReference type="Bgee" id="ENSMODG00000043426">
    <property type="expression patterns" value="Expressed in extraembryonic membrane and 19 other cell types or tissues"/>
</dbReference>
<evidence type="ECO:0000256" key="5">
    <source>
        <dbReference type="SAM" id="Phobius"/>
    </source>
</evidence>
<dbReference type="AlphaFoldDB" id="A0A5F8GK07"/>
<evidence type="ECO:0000256" key="2">
    <source>
        <dbReference type="ARBA" id="ARBA00022692"/>
    </source>
</evidence>
<dbReference type="Pfam" id="PF00335">
    <property type="entry name" value="Tetraspanin"/>
    <property type="match status" value="1"/>
</dbReference>
<keyword evidence="4 5" id="KW-0472">Membrane</keyword>
<dbReference type="SUPFAM" id="SSF48652">
    <property type="entry name" value="Tetraspanin"/>
    <property type="match status" value="1"/>
</dbReference>